<reference evidence="9" key="1">
    <citation type="submission" date="2021-02" db="EMBL/GenBank/DDBJ databases">
        <authorList>
            <person name="Nowell W R."/>
        </authorList>
    </citation>
    <scope>NUCLEOTIDE SEQUENCE</scope>
</reference>
<evidence type="ECO:0000256" key="4">
    <source>
        <dbReference type="ARBA" id="ARBA00023155"/>
    </source>
</evidence>
<keyword evidence="5 6" id="KW-0539">Nucleus</keyword>
<dbReference type="PANTHER" id="PTHR11850">
    <property type="entry name" value="HOMEOBOX PROTEIN TRANSCRIPTION FACTORS"/>
    <property type="match status" value="1"/>
</dbReference>
<evidence type="ECO:0000259" key="7">
    <source>
        <dbReference type="PROSITE" id="PS50071"/>
    </source>
</evidence>
<feature type="DNA-binding region" description="Homeobox" evidence="6">
    <location>
        <begin position="529"/>
        <end position="591"/>
    </location>
</feature>
<organism evidence="9 10">
    <name type="scientific">Adineta ricciae</name>
    <name type="common">Rotifer</name>
    <dbReference type="NCBI Taxonomy" id="249248"/>
    <lineage>
        <taxon>Eukaryota</taxon>
        <taxon>Metazoa</taxon>
        <taxon>Spiralia</taxon>
        <taxon>Gnathifera</taxon>
        <taxon>Rotifera</taxon>
        <taxon>Eurotatoria</taxon>
        <taxon>Bdelloidea</taxon>
        <taxon>Adinetida</taxon>
        <taxon>Adinetidae</taxon>
        <taxon>Adineta</taxon>
    </lineage>
</organism>
<comment type="caution">
    <text evidence="9">The sequence shown here is derived from an EMBL/GenBank/DDBJ whole genome shotgun (WGS) entry which is preliminary data.</text>
</comment>
<sequence>MPMSSATNERAGNDLSVYEGLDSSTLSNINDNMTEENYELLKNDYPHANGNDIINRVLTIVDQRLDDAQDCKSQFNKNTLYPAFYQVLCEIKNKILLHRRHDSDVGNEPSEQLIRVDNMLHAEGISDRSISTSSSDQSDYQSKFLQIKQVYNFELEKYNNQCDDFCSHVRTLLREQSRVRPISEEEIEQMVKIIRMKFSTIQLELKQNTCEAVMVLRSRFLDARRKRRNFSRLATEALNEYFYSHLSNPYPSDEAKEELARQCQISVAQVSNWFGNKRIRYKRNISKTQEEANIYAAKLASQATRHPNTLSDEIFVNLFQMTTEDQLASSYHVLAPLENAFYTNMNNQGQTSMIDRIMSIVNDRLDDAQQYKDAFDRNPIQPVLFDILREIKQKNGLNMRQISHEDESYKQELARLDTMLLAERIIDPYPNDLPANNSVEIEHPEYEEKLNRIRHFYHTELAQFDKNSNDFCTHVITLIHEQSRVRPITPEEMSHMISIVRKKLCLIQIQLKQNTCEAVMNLRTRFLDARRKRRNFDKTTQKILNEYFYSHLSNPYPSEQVKEELARKCGVTISQVNNWFGNKRGRYKKNMLKNE</sequence>
<dbReference type="InterPro" id="IPR001356">
    <property type="entry name" value="HD"/>
</dbReference>
<comment type="similarity">
    <text evidence="2">Belongs to the TALE/PBX homeobox family.</text>
</comment>
<dbReference type="AlphaFoldDB" id="A0A814MZP8"/>
<comment type="subcellular location">
    <subcellularLocation>
        <location evidence="1 6">Nucleus</location>
    </subcellularLocation>
</comment>
<keyword evidence="3 6" id="KW-0238">DNA-binding</keyword>
<feature type="domain" description="PBC" evidence="8">
    <location>
        <begin position="45"/>
        <end position="222"/>
    </location>
</feature>
<dbReference type="EMBL" id="CAJNOJ010000091">
    <property type="protein sequence ID" value="CAF1085227.1"/>
    <property type="molecule type" value="Genomic_DNA"/>
</dbReference>
<dbReference type="GO" id="GO:0000981">
    <property type="term" value="F:DNA-binding transcription factor activity, RNA polymerase II-specific"/>
    <property type="evidence" value="ECO:0007669"/>
    <property type="project" value="InterPro"/>
</dbReference>
<evidence type="ECO:0000313" key="9">
    <source>
        <dbReference type="EMBL" id="CAF1085227.1"/>
    </source>
</evidence>
<protein>
    <submittedName>
        <fullName evidence="9">Uncharacterized protein</fullName>
    </submittedName>
</protein>
<keyword evidence="4 6" id="KW-0371">Homeobox</keyword>
<dbReference type="SMART" id="SM00389">
    <property type="entry name" value="HOX"/>
    <property type="match status" value="2"/>
</dbReference>
<dbReference type="InterPro" id="IPR017970">
    <property type="entry name" value="Homeobox_CS"/>
</dbReference>
<gene>
    <name evidence="9" type="ORF">EDS130_LOCUS19186</name>
</gene>
<feature type="domain" description="Homeobox" evidence="7">
    <location>
        <begin position="527"/>
        <end position="590"/>
    </location>
</feature>
<evidence type="ECO:0000313" key="10">
    <source>
        <dbReference type="Proteomes" id="UP000663852"/>
    </source>
</evidence>
<evidence type="ECO:0000256" key="2">
    <source>
        <dbReference type="ARBA" id="ARBA00007601"/>
    </source>
</evidence>
<proteinExistence type="inferred from homology"/>
<dbReference type="Proteomes" id="UP000663852">
    <property type="component" value="Unassembled WGS sequence"/>
</dbReference>
<evidence type="ECO:0000256" key="5">
    <source>
        <dbReference type="ARBA" id="ARBA00023242"/>
    </source>
</evidence>
<evidence type="ECO:0000256" key="3">
    <source>
        <dbReference type="ARBA" id="ARBA00023125"/>
    </source>
</evidence>
<dbReference type="OrthoDB" id="4187154at2759"/>
<dbReference type="GO" id="GO:0005634">
    <property type="term" value="C:nucleus"/>
    <property type="evidence" value="ECO:0007669"/>
    <property type="project" value="UniProtKB-SubCell"/>
</dbReference>
<dbReference type="Gene3D" id="1.10.10.60">
    <property type="entry name" value="Homeodomain-like"/>
    <property type="match status" value="2"/>
</dbReference>
<name>A0A814MZP8_ADIRI</name>
<feature type="DNA-binding region" description="Homeobox" evidence="6">
    <location>
        <begin position="223"/>
        <end position="285"/>
    </location>
</feature>
<dbReference type="InterPro" id="IPR009057">
    <property type="entry name" value="Homeodomain-like_sf"/>
</dbReference>
<dbReference type="InterPro" id="IPR050224">
    <property type="entry name" value="TALE_homeobox"/>
</dbReference>
<dbReference type="GO" id="GO:0003677">
    <property type="term" value="F:DNA binding"/>
    <property type="evidence" value="ECO:0007669"/>
    <property type="project" value="UniProtKB-UniRule"/>
</dbReference>
<evidence type="ECO:0000256" key="6">
    <source>
        <dbReference type="PROSITE-ProRule" id="PRU00108"/>
    </source>
</evidence>
<dbReference type="CDD" id="cd00086">
    <property type="entry name" value="homeodomain"/>
    <property type="match status" value="2"/>
</dbReference>
<feature type="domain" description="Homeobox" evidence="7">
    <location>
        <begin position="221"/>
        <end position="284"/>
    </location>
</feature>
<feature type="domain" description="PBC" evidence="8">
    <location>
        <begin position="345"/>
        <end position="528"/>
    </location>
</feature>
<dbReference type="SUPFAM" id="SSF46689">
    <property type="entry name" value="Homeodomain-like"/>
    <property type="match status" value="2"/>
</dbReference>
<dbReference type="InterPro" id="IPR008422">
    <property type="entry name" value="KN_HD"/>
</dbReference>
<evidence type="ECO:0000259" key="8">
    <source>
        <dbReference type="PROSITE" id="PS51978"/>
    </source>
</evidence>
<evidence type="ECO:0000256" key="1">
    <source>
        <dbReference type="ARBA" id="ARBA00004123"/>
    </source>
</evidence>
<dbReference type="PROSITE" id="PS50071">
    <property type="entry name" value="HOMEOBOX_2"/>
    <property type="match status" value="2"/>
</dbReference>
<dbReference type="InterPro" id="IPR005542">
    <property type="entry name" value="PBX_PBC_dom"/>
</dbReference>
<dbReference type="Pfam" id="PF05920">
    <property type="entry name" value="Homeobox_KN"/>
    <property type="match status" value="2"/>
</dbReference>
<dbReference type="PROSITE" id="PS00027">
    <property type="entry name" value="HOMEOBOX_1"/>
    <property type="match status" value="2"/>
</dbReference>
<dbReference type="PROSITE" id="PS51978">
    <property type="entry name" value="PBC"/>
    <property type="match status" value="2"/>
</dbReference>
<accession>A0A814MZP8</accession>
<dbReference type="Pfam" id="PF03792">
    <property type="entry name" value="PBC"/>
    <property type="match status" value="2"/>
</dbReference>